<dbReference type="Proteomes" id="UP000664277">
    <property type="component" value="Unassembled WGS sequence"/>
</dbReference>
<dbReference type="Pfam" id="PF22725">
    <property type="entry name" value="GFO_IDH_MocA_C3"/>
    <property type="match status" value="1"/>
</dbReference>
<evidence type="ECO:0000256" key="1">
    <source>
        <dbReference type="ARBA" id="ARBA00010928"/>
    </source>
</evidence>
<reference evidence="5" key="1">
    <citation type="submission" date="2021-02" db="EMBL/GenBank/DDBJ databases">
        <title>Genome-Resolved Metagenomics of a Microbial Community Performing Photosynthetic Biological Nutrient Removal.</title>
        <authorList>
            <person name="Mcdaniel E.A."/>
        </authorList>
    </citation>
    <scope>NUCLEOTIDE SEQUENCE</scope>
    <source>
        <strain evidence="5">UWPOB_OBS1</strain>
    </source>
</reference>
<evidence type="ECO:0000259" key="4">
    <source>
        <dbReference type="Pfam" id="PF22725"/>
    </source>
</evidence>
<dbReference type="PANTHER" id="PTHR43708">
    <property type="entry name" value="CONSERVED EXPRESSED OXIDOREDUCTASE (EUROFUNG)"/>
    <property type="match status" value="1"/>
</dbReference>
<dbReference type="EMBL" id="JAFLCK010000011">
    <property type="protein sequence ID" value="MBN8660573.1"/>
    <property type="molecule type" value="Genomic_DNA"/>
</dbReference>
<sequence>MPKEKIKVALVGFGSGGAIYHAPLLASLDSYALTAIVTSNADRKALAASLYPESEIFANLDSLLQALPRLGIDLAVISTVNSAHAENAIRCLQAGLHVVVDKPFALSRRQADSVIDIAKSNELVVLPYHNRRYDSDFLTVKKLLREDREMLGKIKSITSRIERYREKPKPGGWRETTKQQEGGGTLYDLGSHLIDQAVALFGAPQTVRASVKQIRGLGTDDDVSLTLVYEGLDYNIKASMVCPNPGPRFEIIGDALYIKEKGCPQEDMLRAGMDPNHTRYGLEKPEDWGYIRPAEGSKVEAREPYETVAAGNWQNYYKQLAEHLEAPKSAPPPVPVEDALIGLSIIEEALQHGQN</sequence>
<dbReference type="GO" id="GO:0000166">
    <property type="term" value="F:nucleotide binding"/>
    <property type="evidence" value="ECO:0007669"/>
    <property type="project" value="InterPro"/>
</dbReference>
<dbReference type="Gene3D" id="3.30.360.10">
    <property type="entry name" value="Dihydrodipicolinate Reductase, domain 2"/>
    <property type="match status" value="1"/>
</dbReference>
<feature type="domain" description="Gfo/Idh/MocA-like oxidoreductase N-terminal" evidence="3">
    <location>
        <begin position="6"/>
        <end position="128"/>
    </location>
</feature>
<organism evidence="5 6">
    <name type="scientific">Candidatus Obscuribacter phosphatis</name>
    <dbReference type="NCBI Taxonomy" id="1906157"/>
    <lineage>
        <taxon>Bacteria</taxon>
        <taxon>Bacillati</taxon>
        <taxon>Candidatus Melainabacteria</taxon>
        <taxon>Candidatus Obscuribacterales</taxon>
        <taxon>Candidatus Obscuribacteraceae</taxon>
        <taxon>Candidatus Obscuribacter</taxon>
    </lineage>
</organism>
<dbReference type="SUPFAM" id="SSF51735">
    <property type="entry name" value="NAD(P)-binding Rossmann-fold domains"/>
    <property type="match status" value="1"/>
</dbReference>
<dbReference type="PANTHER" id="PTHR43708:SF5">
    <property type="entry name" value="CONSERVED EXPRESSED OXIDOREDUCTASE (EUROFUNG)-RELATED"/>
    <property type="match status" value="1"/>
</dbReference>
<proteinExistence type="inferred from homology"/>
<evidence type="ECO:0000256" key="2">
    <source>
        <dbReference type="ARBA" id="ARBA00023002"/>
    </source>
</evidence>
<comment type="similarity">
    <text evidence="1">Belongs to the Gfo/Idh/MocA family.</text>
</comment>
<evidence type="ECO:0000313" key="5">
    <source>
        <dbReference type="EMBL" id="MBN8660573.1"/>
    </source>
</evidence>
<feature type="domain" description="GFO/IDH/MocA-like oxidoreductase" evidence="4">
    <location>
        <begin position="137"/>
        <end position="255"/>
    </location>
</feature>
<accession>A0A8J7PHU6</accession>
<dbReference type="Gene3D" id="3.40.50.720">
    <property type="entry name" value="NAD(P)-binding Rossmann-like Domain"/>
    <property type="match status" value="1"/>
</dbReference>
<dbReference type="InterPro" id="IPR000683">
    <property type="entry name" value="Gfo/Idh/MocA-like_OxRdtase_N"/>
</dbReference>
<evidence type="ECO:0000259" key="3">
    <source>
        <dbReference type="Pfam" id="PF01408"/>
    </source>
</evidence>
<dbReference type="InterPro" id="IPR051317">
    <property type="entry name" value="Gfo/Idh/MocA_oxidoreduct"/>
</dbReference>
<name>A0A8J7PHU6_9BACT</name>
<comment type="caution">
    <text evidence="5">The sequence shown here is derived from an EMBL/GenBank/DDBJ whole genome shotgun (WGS) entry which is preliminary data.</text>
</comment>
<dbReference type="Pfam" id="PF01408">
    <property type="entry name" value="GFO_IDH_MocA"/>
    <property type="match status" value="1"/>
</dbReference>
<dbReference type="GO" id="GO:0016491">
    <property type="term" value="F:oxidoreductase activity"/>
    <property type="evidence" value="ECO:0007669"/>
    <property type="project" value="UniProtKB-KW"/>
</dbReference>
<evidence type="ECO:0000313" key="6">
    <source>
        <dbReference type="Proteomes" id="UP000664277"/>
    </source>
</evidence>
<dbReference type="SUPFAM" id="SSF55347">
    <property type="entry name" value="Glyceraldehyde-3-phosphate dehydrogenase-like, C-terminal domain"/>
    <property type="match status" value="1"/>
</dbReference>
<dbReference type="InterPro" id="IPR055170">
    <property type="entry name" value="GFO_IDH_MocA-like_dom"/>
</dbReference>
<dbReference type="InterPro" id="IPR036291">
    <property type="entry name" value="NAD(P)-bd_dom_sf"/>
</dbReference>
<keyword evidence="2" id="KW-0560">Oxidoreductase</keyword>
<protein>
    <submittedName>
        <fullName evidence="5">Gfo/Idh/MocA family oxidoreductase</fullName>
    </submittedName>
</protein>
<dbReference type="AlphaFoldDB" id="A0A8J7PHU6"/>
<gene>
    <name evidence="5" type="ORF">J0M35_09440</name>
</gene>